<dbReference type="GO" id="GO:0004057">
    <property type="term" value="F:arginyl-tRNA--protein transferase activity"/>
    <property type="evidence" value="ECO:0007669"/>
    <property type="project" value="UniProtKB-EC"/>
</dbReference>
<dbReference type="InterPro" id="IPR017137">
    <property type="entry name" value="Arg-tRNA-P_Trfase_1_euk"/>
</dbReference>
<keyword evidence="3" id="KW-0808">Transferase</keyword>
<dbReference type="InterPro" id="IPR030700">
    <property type="entry name" value="N-end_Aminoacyl_Trfase"/>
</dbReference>
<dbReference type="Proteomes" id="UP000734854">
    <property type="component" value="Unassembled WGS sequence"/>
</dbReference>
<evidence type="ECO:0000313" key="10">
    <source>
        <dbReference type="Proteomes" id="UP000734854"/>
    </source>
</evidence>
<dbReference type="SUPFAM" id="SSF55729">
    <property type="entry name" value="Acyl-CoA N-acyltransferases (Nat)"/>
    <property type="match status" value="1"/>
</dbReference>
<gene>
    <name evidence="9" type="ORF">ZIOFF_047223</name>
</gene>
<keyword evidence="5" id="KW-0012">Acyltransferase</keyword>
<dbReference type="PANTHER" id="PTHR21367">
    <property type="entry name" value="ARGININE-TRNA-PROTEIN TRANSFERASE 1"/>
    <property type="match status" value="1"/>
</dbReference>
<protein>
    <recommendedName>
        <fullName evidence="2">arginyltransferase</fullName>
        <ecNumber evidence="2">2.3.2.8</ecNumber>
    </recommendedName>
</protein>
<keyword evidence="4" id="KW-0833">Ubl conjugation pathway</keyword>
<evidence type="ECO:0000256" key="6">
    <source>
        <dbReference type="SAM" id="MobiDB-lite"/>
    </source>
</evidence>
<dbReference type="EMBL" id="JACMSC010000013">
    <property type="protein sequence ID" value="KAG6492269.1"/>
    <property type="molecule type" value="Genomic_DNA"/>
</dbReference>
<dbReference type="InterPro" id="IPR007471">
    <property type="entry name" value="N-end_Aminoacyl_Trfase_N"/>
</dbReference>
<comment type="similarity">
    <text evidence="1">Belongs to the R-transferase family.</text>
</comment>
<evidence type="ECO:0000313" key="9">
    <source>
        <dbReference type="EMBL" id="KAG6492269.1"/>
    </source>
</evidence>
<feature type="compositionally biased region" description="Basic and acidic residues" evidence="6">
    <location>
        <begin position="30"/>
        <end position="40"/>
    </location>
</feature>
<dbReference type="Pfam" id="PF04377">
    <property type="entry name" value="ATE_C"/>
    <property type="match status" value="1"/>
</dbReference>
<evidence type="ECO:0000259" key="8">
    <source>
        <dbReference type="Pfam" id="PF04377"/>
    </source>
</evidence>
<evidence type="ECO:0000256" key="4">
    <source>
        <dbReference type="ARBA" id="ARBA00022786"/>
    </source>
</evidence>
<feature type="region of interest" description="Disordered" evidence="6">
    <location>
        <begin position="1"/>
        <end position="44"/>
    </location>
</feature>
<accession>A0A8J5FQI8</accession>
<evidence type="ECO:0000256" key="5">
    <source>
        <dbReference type="ARBA" id="ARBA00023315"/>
    </source>
</evidence>
<dbReference type="AlphaFoldDB" id="A0A8J5FQI8"/>
<keyword evidence="10" id="KW-1185">Reference proteome</keyword>
<feature type="domain" description="N-end rule aminoacyl transferase C-terminal" evidence="8">
    <location>
        <begin position="366"/>
        <end position="509"/>
    </location>
</feature>
<sequence>MQNPSVESAFHDQRGGMGDGASSSRSGRGGVKERAKERGGIGESVVIDHGRRRNSCGYCRSTSASSVSHGLWANSLTAEDYQELLDHGWRRSGCFLYKPEMDRTCCPSYTIRLKANNFYPSKDQDRVYKRMQRFLDGATSMDKYDNLKQTANSCKGSVKLVCRESIPEITAVSTKGSASSTCEKLSSESVIIHALSDIIDKAVSILCGSISLPVAQFPKVNVKKVTTQAKKKLMNISEDLAYTSNIAFQIAATIRRSQAADAINKSLEPELPDINPRTIAEKLSGLVMQQEVPSELLTKACNGHLNFYSTTKQISSEASNLKQKAQEPRGSQGNAKRIATSENCIIMPPKRRKLEIRLKRSSFDQEEYALYRKYQIEVHDDKPEKVTVSSYKRFLVDTPIIFSPPISGDNSVVPCGFGSFHQQYLIDGKLVAVGVVDILPRCLSSKYLFWDPDFAFLSLGKYSALQEIDWVKETQNCCPSLQYYYLGYYIHSCSKMRYKAAYRPSELLCPLRYQWVPFEIAKPLLERKPYVVLSDYLVEQQSAMLSKHASSVERFDTDTAGCAHIEDSSDEDNDEIDFRYKDTDMDIGDESSFLADGAPVADGSPNCDVGDIVLAVNGLRVKFKDLEKVLGCVDKKVISGLEKQLMSYVRVVGTELAGHMVYCLS</sequence>
<evidence type="ECO:0000256" key="3">
    <source>
        <dbReference type="ARBA" id="ARBA00022679"/>
    </source>
</evidence>
<dbReference type="Pfam" id="PF04376">
    <property type="entry name" value="ATE_N"/>
    <property type="match status" value="1"/>
</dbReference>
<organism evidence="9 10">
    <name type="scientific">Zingiber officinale</name>
    <name type="common">Ginger</name>
    <name type="synonym">Amomum zingiber</name>
    <dbReference type="NCBI Taxonomy" id="94328"/>
    <lineage>
        <taxon>Eukaryota</taxon>
        <taxon>Viridiplantae</taxon>
        <taxon>Streptophyta</taxon>
        <taxon>Embryophyta</taxon>
        <taxon>Tracheophyta</taxon>
        <taxon>Spermatophyta</taxon>
        <taxon>Magnoliopsida</taxon>
        <taxon>Liliopsida</taxon>
        <taxon>Zingiberales</taxon>
        <taxon>Zingiberaceae</taxon>
        <taxon>Zingiber</taxon>
    </lineage>
</organism>
<evidence type="ECO:0000256" key="1">
    <source>
        <dbReference type="ARBA" id="ARBA00009991"/>
    </source>
</evidence>
<dbReference type="InterPro" id="IPR016181">
    <property type="entry name" value="Acyl_CoA_acyltransferase"/>
</dbReference>
<dbReference type="PANTHER" id="PTHR21367:SF1">
    <property type="entry name" value="ARGINYL-TRNA--PROTEIN TRANSFERASE 1"/>
    <property type="match status" value="1"/>
</dbReference>
<comment type="caution">
    <text evidence="9">The sequence shown here is derived from an EMBL/GenBank/DDBJ whole genome shotgun (WGS) entry which is preliminary data.</text>
</comment>
<dbReference type="GO" id="GO:0005737">
    <property type="term" value="C:cytoplasm"/>
    <property type="evidence" value="ECO:0007669"/>
    <property type="project" value="TreeGrafter"/>
</dbReference>
<dbReference type="EC" id="2.3.2.8" evidence="2"/>
<dbReference type="PIRSF" id="PIRSF037207">
    <property type="entry name" value="ATE1_euk"/>
    <property type="match status" value="1"/>
</dbReference>
<name>A0A8J5FQI8_ZINOF</name>
<feature type="domain" description="N-end aminoacyl transferase N-terminal" evidence="7">
    <location>
        <begin position="55"/>
        <end position="124"/>
    </location>
</feature>
<reference evidence="9 10" key="1">
    <citation type="submission" date="2020-08" db="EMBL/GenBank/DDBJ databases">
        <title>Plant Genome Project.</title>
        <authorList>
            <person name="Zhang R.-G."/>
        </authorList>
    </citation>
    <scope>NUCLEOTIDE SEQUENCE [LARGE SCALE GENOMIC DNA]</scope>
    <source>
        <tissue evidence="9">Rhizome</tissue>
    </source>
</reference>
<evidence type="ECO:0000259" key="7">
    <source>
        <dbReference type="Pfam" id="PF04376"/>
    </source>
</evidence>
<proteinExistence type="inferred from homology"/>
<dbReference type="InterPro" id="IPR007472">
    <property type="entry name" value="N-end_Aminoacyl_Trfase_C"/>
</dbReference>
<evidence type="ECO:0000256" key="2">
    <source>
        <dbReference type="ARBA" id="ARBA00012025"/>
    </source>
</evidence>